<accession>A0A8J2SI17</accession>
<dbReference type="EMBL" id="CAKKNE010000002">
    <property type="protein sequence ID" value="CAH0368324.1"/>
    <property type="molecule type" value="Genomic_DNA"/>
</dbReference>
<comment type="caution">
    <text evidence="2">The sequence shown here is derived from an EMBL/GenBank/DDBJ whole genome shotgun (WGS) entry which is preliminary data.</text>
</comment>
<feature type="compositionally biased region" description="Basic and acidic residues" evidence="1">
    <location>
        <begin position="91"/>
        <end position="126"/>
    </location>
</feature>
<gene>
    <name evidence="2" type="ORF">PECAL_2P13860</name>
</gene>
<organism evidence="2 3">
    <name type="scientific">Pelagomonas calceolata</name>
    <dbReference type="NCBI Taxonomy" id="35677"/>
    <lineage>
        <taxon>Eukaryota</taxon>
        <taxon>Sar</taxon>
        <taxon>Stramenopiles</taxon>
        <taxon>Ochrophyta</taxon>
        <taxon>Pelagophyceae</taxon>
        <taxon>Pelagomonadales</taxon>
        <taxon>Pelagomonadaceae</taxon>
        <taxon>Pelagomonas</taxon>
    </lineage>
</organism>
<feature type="region of interest" description="Disordered" evidence="1">
    <location>
        <begin position="41"/>
        <end position="126"/>
    </location>
</feature>
<feature type="compositionally biased region" description="Polar residues" evidence="1">
    <location>
        <begin position="1"/>
        <end position="13"/>
    </location>
</feature>
<evidence type="ECO:0000256" key="1">
    <source>
        <dbReference type="SAM" id="MobiDB-lite"/>
    </source>
</evidence>
<dbReference type="AlphaFoldDB" id="A0A8J2SI17"/>
<name>A0A8J2SI17_9STRA</name>
<evidence type="ECO:0000313" key="3">
    <source>
        <dbReference type="Proteomes" id="UP000789595"/>
    </source>
</evidence>
<reference evidence="2" key="1">
    <citation type="submission" date="2021-11" db="EMBL/GenBank/DDBJ databases">
        <authorList>
            <consortium name="Genoscope - CEA"/>
            <person name="William W."/>
        </authorList>
    </citation>
    <scope>NUCLEOTIDE SEQUENCE</scope>
</reference>
<dbReference type="Proteomes" id="UP000789595">
    <property type="component" value="Unassembled WGS sequence"/>
</dbReference>
<feature type="region of interest" description="Disordered" evidence="1">
    <location>
        <begin position="1"/>
        <end position="24"/>
    </location>
</feature>
<evidence type="ECO:0000313" key="2">
    <source>
        <dbReference type="EMBL" id="CAH0368324.1"/>
    </source>
</evidence>
<keyword evidence="3" id="KW-1185">Reference proteome</keyword>
<proteinExistence type="predicted"/>
<sequence>MPQTLPIDENTNPKPKMAEPDAREALRQKLAERDRARAALVEVVQEEDQRIAQLREKRAQDREMRRKEHEAAQTQPPPAQPPKPRRRRRKPVSDVEDARRQEKERTAAEEAEKAPPPDPRDAERRELWKELGAYGDSLRERVDFPENYDEVVQLMSRNDLTQKEETWSEAALAGGDFSKYANLFADDENDRKLRAGLATIERLDRELAKVHAKARAVRDMGQLPPPPLQRPSSADSTSTNRTGPFITQKRLHKRVQPRDDVSAMSEATVVQGTDFVLNNKVQGGDKSLLTIEQQDRAYQLELGEDENDEVLRGLSEYVVDDERLREIDAELAALGRETDEVLRDAEARAAAVAASAKEGEVGASDHEKARNFLQLAREARALKARQSDVDAQLAEVRARPLVLAEDEDSEGVKASDVKKLVEEYRDAPPVPRERLDDLLKSLRATEAPSQLALALKDAEMIRDEKRRVDERATPRRDYQTFGDEIHAVMERRSEENPFARDDDRLEDALLEASLRAEQALRNSDAVLARSSVAE</sequence>
<feature type="region of interest" description="Disordered" evidence="1">
    <location>
        <begin position="215"/>
        <end position="259"/>
    </location>
</feature>
<protein>
    <submittedName>
        <fullName evidence="2">Uncharacterized protein</fullName>
    </submittedName>
</protein>
<feature type="compositionally biased region" description="Basic and acidic residues" evidence="1">
    <location>
        <begin position="47"/>
        <end position="71"/>
    </location>
</feature>